<dbReference type="CDD" id="cd00082">
    <property type="entry name" value="HisKA"/>
    <property type="match status" value="1"/>
</dbReference>
<evidence type="ECO:0000256" key="5">
    <source>
        <dbReference type="ARBA" id="ARBA00022553"/>
    </source>
</evidence>
<dbReference type="InterPro" id="IPR006290">
    <property type="entry name" value="CztS_silS_copS"/>
</dbReference>
<reference evidence="17 18" key="1">
    <citation type="submission" date="2023-10" db="EMBL/GenBank/DDBJ databases">
        <title>Noviherbaspirillum sp. CPCC 100848 genome assembly.</title>
        <authorList>
            <person name="Li X.Y."/>
            <person name="Fang X.M."/>
        </authorList>
    </citation>
    <scope>NUCLEOTIDE SEQUENCE [LARGE SCALE GENOMIC DNA]</scope>
    <source>
        <strain evidence="17 18">CPCC 100848</strain>
    </source>
</reference>
<dbReference type="CDD" id="cd06225">
    <property type="entry name" value="HAMP"/>
    <property type="match status" value="1"/>
</dbReference>
<dbReference type="Pfam" id="PF02518">
    <property type="entry name" value="HATPase_c"/>
    <property type="match status" value="1"/>
</dbReference>
<dbReference type="PRINTS" id="PR00344">
    <property type="entry name" value="BCTRLSENSOR"/>
</dbReference>
<keyword evidence="4 14" id="KW-0997">Cell inner membrane</keyword>
<dbReference type="SMART" id="SM00388">
    <property type="entry name" value="HisKA"/>
    <property type="match status" value="1"/>
</dbReference>
<keyword evidence="7 14" id="KW-0812">Transmembrane</keyword>
<feature type="domain" description="Histidine kinase" evidence="15">
    <location>
        <begin position="254"/>
        <end position="468"/>
    </location>
</feature>
<evidence type="ECO:0000256" key="1">
    <source>
        <dbReference type="ARBA" id="ARBA00000085"/>
    </source>
</evidence>
<dbReference type="EC" id="2.7.13.3" evidence="14"/>
<dbReference type="InterPro" id="IPR003661">
    <property type="entry name" value="HisK_dim/P_dom"/>
</dbReference>
<dbReference type="PANTHER" id="PTHR45436">
    <property type="entry name" value="SENSOR HISTIDINE KINASE YKOH"/>
    <property type="match status" value="1"/>
</dbReference>
<dbReference type="SMART" id="SM00387">
    <property type="entry name" value="HATPase_c"/>
    <property type="match status" value="1"/>
</dbReference>
<evidence type="ECO:0000256" key="6">
    <source>
        <dbReference type="ARBA" id="ARBA00022679"/>
    </source>
</evidence>
<evidence type="ECO:0000259" key="15">
    <source>
        <dbReference type="PROSITE" id="PS50109"/>
    </source>
</evidence>
<dbReference type="InterPro" id="IPR004358">
    <property type="entry name" value="Sig_transdc_His_kin-like_C"/>
</dbReference>
<evidence type="ECO:0000256" key="13">
    <source>
        <dbReference type="ARBA" id="ARBA00023136"/>
    </source>
</evidence>
<feature type="domain" description="HAMP" evidence="16">
    <location>
        <begin position="193"/>
        <end position="246"/>
    </location>
</feature>
<gene>
    <name evidence="17" type="ORF">RY831_27285</name>
</gene>
<keyword evidence="10 14" id="KW-0067">ATP-binding</keyword>
<dbReference type="InterPro" id="IPR005467">
    <property type="entry name" value="His_kinase_dom"/>
</dbReference>
<evidence type="ECO:0000256" key="11">
    <source>
        <dbReference type="ARBA" id="ARBA00022989"/>
    </source>
</evidence>
<dbReference type="EMBL" id="JAWIIV010000038">
    <property type="protein sequence ID" value="MEC4722868.1"/>
    <property type="molecule type" value="Genomic_DNA"/>
</dbReference>
<evidence type="ECO:0000256" key="7">
    <source>
        <dbReference type="ARBA" id="ARBA00022692"/>
    </source>
</evidence>
<dbReference type="SUPFAM" id="SSF55874">
    <property type="entry name" value="ATPase domain of HSP90 chaperone/DNA topoisomerase II/histidine kinase"/>
    <property type="match status" value="1"/>
</dbReference>
<evidence type="ECO:0000313" key="18">
    <source>
        <dbReference type="Proteomes" id="UP001352263"/>
    </source>
</evidence>
<evidence type="ECO:0000313" key="17">
    <source>
        <dbReference type="EMBL" id="MEC4722868.1"/>
    </source>
</evidence>
<dbReference type="RefSeq" id="WP_225984884.1">
    <property type="nucleotide sequence ID" value="NZ_JAWIIV010000038.1"/>
</dbReference>
<dbReference type="SMART" id="SM00304">
    <property type="entry name" value="HAMP"/>
    <property type="match status" value="1"/>
</dbReference>
<evidence type="ECO:0000259" key="16">
    <source>
        <dbReference type="PROSITE" id="PS50885"/>
    </source>
</evidence>
<dbReference type="Proteomes" id="UP001352263">
    <property type="component" value="Unassembled WGS sequence"/>
</dbReference>
<dbReference type="InterPro" id="IPR003660">
    <property type="entry name" value="HAMP_dom"/>
</dbReference>
<accession>A0ABU6JHG2</accession>
<comment type="subcellular location">
    <subcellularLocation>
        <location evidence="2 14">Cell inner membrane</location>
    </subcellularLocation>
</comment>
<evidence type="ECO:0000256" key="4">
    <source>
        <dbReference type="ARBA" id="ARBA00022519"/>
    </source>
</evidence>
<evidence type="ECO:0000256" key="9">
    <source>
        <dbReference type="ARBA" id="ARBA00022777"/>
    </source>
</evidence>
<dbReference type="NCBIfam" id="TIGR01386">
    <property type="entry name" value="cztS_silS_copS"/>
    <property type="match status" value="1"/>
</dbReference>
<dbReference type="InterPro" id="IPR050428">
    <property type="entry name" value="TCS_sensor_his_kinase"/>
</dbReference>
<dbReference type="Gene3D" id="1.10.287.130">
    <property type="match status" value="1"/>
</dbReference>
<dbReference type="PROSITE" id="PS50885">
    <property type="entry name" value="HAMP"/>
    <property type="match status" value="1"/>
</dbReference>
<protein>
    <recommendedName>
        <fullName evidence="14">Sensor protein</fullName>
        <ecNumber evidence="14">2.7.13.3</ecNumber>
    </recommendedName>
</protein>
<dbReference type="Gene3D" id="6.10.340.10">
    <property type="match status" value="1"/>
</dbReference>
<dbReference type="InterPro" id="IPR036890">
    <property type="entry name" value="HATPase_C_sf"/>
</dbReference>
<dbReference type="Pfam" id="PF21085">
    <property type="entry name" value="CusS"/>
    <property type="match status" value="1"/>
</dbReference>
<evidence type="ECO:0000256" key="2">
    <source>
        <dbReference type="ARBA" id="ARBA00004533"/>
    </source>
</evidence>
<organism evidence="17 18">
    <name type="scientific">Noviherbaspirillum album</name>
    <dbReference type="NCBI Taxonomy" id="3080276"/>
    <lineage>
        <taxon>Bacteria</taxon>
        <taxon>Pseudomonadati</taxon>
        <taxon>Pseudomonadota</taxon>
        <taxon>Betaproteobacteria</taxon>
        <taxon>Burkholderiales</taxon>
        <taxon>Oxalobacteraceae</taxon>
        <taxon>Noviherbaspirillum</taxon>
    </lineage>
</organism>
<dbReference type="PANTHER" id="PTHR45436:SF3">
    <property type="entry name" value="SENSOR HISTIDINE KINASE HPRS"/>
    <property type="match status" value="1"/>
</dbReference>
<dbReference type="SUPFAM" id="SSF47384">
    <property type="entry name" value="Homodimeric domain of signal transducing histidine kinase"/>
    <property type="match status" value="1"/>
</dbReference>
<keyword evidence="18" id="KW-1185">Reference proteome</keyword>
<dbReference type="Gene3D" id="3.30.565.10">
    <property type="entry name" value="Histidine kinase-like ATPase, C-terminal domain"/>
    <property type="match status" value="1"/>
</dbReference>
<comment type="catalytic activity">
    <reaction evidence="1 14">
        <text>ATP + protein L-histidine = ADP + protein N-phospho-L-histidine.</text>
        <dbReference type="EC" id="2.7.13.3"/>
    </reaction>
</comment>
<evidence type="ECO:0000256" key="3">
    <source>
        <dbReference type="ARBA" id="ARBA00022475"/>
    </source>
</evidence>
<keyword evidence="5" id="KW-0597">Phosphoprotein</keyword>
<dbReference type="GO" id="GO:0004673">
    <property type="term" value="F:protein histidine kinase activity"/>
    <property type="evidence" value="ECO:0007669"/>
    <property type="project" value="UniProtKB-EC"/>
</dbReference>
<dbReference type="PROSITE" id="PS50109">
    <property type="entry name" value="HIS_KIN"/>
    <property type="match status" value="1"/>
</dbReference>
<keyword evidence="8 14" id="KW-0547">Nucleotide-binding</keyword>
<sequence>MIRFLPHSLTTRLALLFAAAALLTLSVVGAYLYRSLAVQLQSRDEHELIGKIEQYRHILIETPSVRAIIEHQHRFVDVATGHDGLIVFLRAADGQILMRNRNDAVSLPDIEVVPADRVPAESALQVWRYAPGKVATTISAWGRLADPTTQVQIIVARTASERMELLGEYLMDILGAVLAGAACAAMLGFIVVRRSLRPVKAVAQQAHSITARRLDKRLDASAVPSELQALVKSFNAVLDRLQESFQRLSQFSADLAHDLRTPLYNLTMQTQVALSKPRAEEEYVALLGSGLEEYERLTRMVESMLFLARADNAQVALSRSALDGKEELQRIAEYFEGIAEDVGVRLDVEGSATVNADPALFRRAVNNLVSNAIRYTPSGGTVSLHVEQKPTSTLISVSNPGQGIDAEHLPRLFDRFYRVDEARSQSTSSTGLGLAIVASIMKLHGGQAMVSSTPNEMTTFTLLFPVKH</sequence>
<feature type="transmembrane region" description="Helical" evidence="14">
    <location>
        <begin position="169"/>
        <end position="192"/>
    </location>
</feature>
<dbReference type="InterPro" id="IPR036097">
    <property type="entry name" value="HisK_dim/P_sf"/>
</dbReference>
<dbReference type="Pfam" id="PF00672">
    <property type="entry name" value="HAMP"/>
    <property type="match status" value="1"/>
</dbReference>
<evidence type="ECO:0000256" key="8">
    <source>
        <dbReference type="ARBA" id="ARBA00022741"/>
    </source>
</evidence>
<dbReference type="CDD" id="cd00075">
    <property type="entry name" value="HATPase"/>
    <property type="match status" value="1"/>
</dbReference>
<comment type="function">
    <text evidence="14">Member of a two-component regulatory system.</text>
</comment>
<keyword evidence="3 14" id="KW-1003">Cell membrane</keyword>
<dbReference type="InterPro" id="IPR003594">
    <property type="entry name" value="HATPase_dom"/>
</dbReference>
<dbReference type="InterPro" id="IPR048590">
    <property type="entry name" value="CusS-like_sensor"/>
</dbReference>
<keyword evidence="11 14" id="KW-1133">Transmembrane helix</keyword>
<comment type="caution">
    <text evidence="17">The sequence shown here is derived from an EMBL/GenBank/DDBJ whole genome shotgun (WGS) entry which is preliminary data.</text>
</comment>
<dbReference type="Pfam" id="PF00512">
    <property type="entry name" value="HisKA"/>
    <property type="match status" value="1"/>
</dbReference>
<evidence type="ECO:0000256" key="10">
    <source>
        <dbReference type="ARBA" id="ARBA00022840"/>
    </source>
</evidence>
<name>A0ABU6JHG2_9BURK</name>
<keyword evidence="9 14" id="KW-0418">Kinase</keyword>
<evidence type="ECO:0000256" key="14">
    <source>
        <dbReference type="RuleBase" id="RU364088"/>
    </source>
</evidence>
<keyword evidence="12 14" id="KW-0902">Two-component regulatory system</keyword>
<evidence type="ECO:0000256" key="12">
    <source>
        <dbReference type="ARBA" id="ARBA00023012"/>
    </source>
</evidence>
<keyword evidence="13 14" id="KW-0472">Membrane</keyword>
<keyword evidence="6 14" id="KW-0808">Transferase</keyword>
<proteinExistence type="predicted"/>